<feature type="domain" description="Major facilitator superfamily (MFS) profile" evidence="9">
    <location>
        <begin position="23"/>
        <end position="417"/>
    </location>
</feature>
<reference evidence="10" key="1">
    <citation type="submission" date="2021-02" db="EMBL/GenBank/DDBJ databases">
        <title>Natronoglycomyces albus gen. nov., sp. nov, a haloalkaliphilic actinobacterium from a soda solonchak soil.</title>
        <authorList>
            <person name="Sorokin D.Y."/>
            <person name="Khijniak T.V."/>
            <person name="Zakharycheva A.P."/>
            <person name="Boueva O.V."/>
            <person name="Ariskina E.V."/>
            <person name="Hahnke R.L."/>
            <person name="Bunk B."/>
            <person name="Sproer C."/>
            <person name="Schumann P."/>
            <person name="Evtushenko L.I."/>
            <person name="Kublanov I.V."/>
        </authorList>
    </citation>
    <scope>NUCLEOTIDE SEQUENCE</scope>
    <source>
        <strain evidence="10">DSM 106290</strain>
    </source>
</reference>
<dbReference type="PROSITE" id="PS50850">
    <property type="entry name" value="MFS"/>
    <property type="match status" value="1"/>
</dbReference>
<dbReference type="PANTHER" id="PTHR23502:SF132">
    <property type="entry name" value="POLYAMINE TRANSPORTER 2-RELATED"/>
    <property type="match status" value="1"/>
</dbReference>
<feature type="transmembrane region" description="Helical" evidence="8">
    <location>
        <begin position="180"/>
        <end position="200"/>
    </location>
</feature>
<dbReference type="KEGG" id="nav:JQS30_09265"/>
<dbReference type="EMBL" id="CP070496">
    <property type="protein sequence ID" value="QSB04012.1"/>
    <property type="molecule type" value="Genomic_DNA"/>
</dbReference>
<organism evidence="10 11">
    <name type="scientific">Natronoglycomyces albus</name>
    <dbReference type="NCBI Taxonomy" id="2811108"/>
    <lineage>
        <taxon>Bacteria</taxon>
        <taxon>Bacillati</taxon>
        <taxon>Actinomycetota</taxon>
        <taxon>Actinomycetes</taxon>
        <taxon>Glycomycetales</taxon>
        <taxon>Glycomycetaceae</taxon>
        <taxon>Natronoglycomyces</taxon>
    </lineage>
</organism>
<dbReference type="SUPFAM" id="SSF103473">
    <property type="entry name" value="MFS general substrate transporter"/>
    <property type="match status" value="1"/>
</dbReference>
<evidence type="ECO:0000256" key="7">
    <source>
        <dbReference type="ARBA" id="ARBA00023136"/>
    </source>
</evidence>
<dbReference type="PANTHER" id="PTHR23502">
    <property type="entry name" value="MAJOR FACILITATOR SUPERFAMILY"/>
    <property type="match status" value="1"/>
</dbReference>
<evidence type="ECO:0000256" key="8">
    <source>
        <dbReference type="SAM" id="Phobius"/>
    </source>
</evidence>
<dbReference type="Gene3D" id="1.20.1720.10">
    <property type="entry name" value="Multidrug resistance protein D"/>
    <property type="match status" value="1"/>
</dbReference>
<evidence type="ECO:0000256" key="6">
    <source>
        <dbReference type="ARBA" id="ARBA00022989"/>
    </source>
</evidence>
<dbReference type="InterPro" id="IPR036259">
    <property type="entry name" value="MFS_trans_sf"/>
</dbReference>
<sequence length="422" mass="44760">MSVVSVKPAVGPTQTPSYPRRFVVLLVFVLGALTALGPLASDLYLPAFPEIANQLGSTEARIQLTMTSMMLGLALGQAILGPLSDRYGRRKPLLISGAIFTVVSLACALAPTADILLILRFVQGLAGAAGMVIARAVIRDFFEGDDIARFISKMMLVTMLAPLLGPILGAQLLELGSWRFIFIFLTVASAITMIFLYFTLPESLPKEARRDFNLAEFGRTVGQLLRDGAFMAPVMAVGFSFAMMFTYISGFSFVSQNSYGATPQTFGLIFAITTIALVIGNQVNILLIRFIRSSTRLAIGCAINTISVIALFALQPLGLDTLWTITGVLAVLMFGVGVLFPNAGSMAMTSQPPPIAGTASAIMGCIQMAMGGSLAALASMNHASEVTFTSMTTVMLGLGLVAVVAVAFTVRIYRAREQALAA</sequence>
<keyword evidence="3" id="KW-0813">Transport</keyword>
<dbReference type="InterPro" id="IPR011701">
    <property type="entry name" value="MFS"/>
</dbReference>
<evidence type="ECO:0000256" key="5">
    <source>
        <dbReference type="ARBA" id="ARBA00022692"/>
    </source>
</evidence>
<evidence type="ECO:0000259" key="9">
    <source>
        <dbReference type="PROSITE" id="PS50850"/>
    </source>
</evidence>
<evidence type="ECO:0000313" key="10">
    <source>
        <dbReference type="EMBL" id="QSB04012.1"/>
    </source>
</evidence>
<feature type="transmembrane region" description="Helical" evidence="8">
    <location>
        <begin position="229"/>
        <end position="248"/>
    </location>
</feature>
<keyword evidence="6 8" id="KW-1133">Transmembrane helix</keyword>
<accession>A0A895XJM1</accession>
<proteinExistence type="inferred from homology"/>
<feature type="transmembrane region" description="Helical" evidence="8">
    <location>
        <begin position="60"/>
        <end position="80"/>
    </location>
</feature>
<keyword evidence="7 8" id="KW-0472">Membrane</keyword>
<dbReference type="PROSITE" id="PS00216">
    <property type="entry name" value="SUGAR_TRANSPORT_1"/>
    <property type="match status" value="1"/>
</dbReference>
<dbReference type="FunFam" id="1.20.1720.10:FF:000005">
    <property type="entry name" value="Bcr/CflA family efflux transporter"/>
    <property type="match status" value="1"/>
</dbReference>
<dbReference type="GO" id="GO:0042910">
    <property type="term" value="F:xenobiotic transmembrane transporter activity"/>
    <property type="evidence" value="ECO:0007669"/>
    <property type="project" value="InterPro"/>
</dbReference>
<gene>
    <name evidence="10" type="ORF">JQS30_09265</name>
</gene>
<comment type="subcellular location">
    <subcellularLocation>
        <location evidence="1">Cell membrane</location>
        <topology evidence="1">Multi-pass membrane protein</topology>
    </subcellularLocation>
</comment>
<dbReference type="CDD" id="cd17320">
    <property type="entry name" value="MFS_MdfA_MDR_like"/>
    <property type="match status" value="1"/>
</dbReference>
<evidence type="ECO:0000313" key="11">
    <source>
        <dbReference type="Proteomes" id="UP000662939"/>
    </source>
</evidence>
<feature type="transmembrane region" description="Helical" evidence="8">
    <location>
        <begin position="355"/>
        <end position="378"/>
    </location>
</feature>
<feature type="transmembrane region" description="Helical" evidence="8">
    <location>
        <begin position="117"/>
        <end position="138"/>
    </location>
</feature>
<keyword evidence="11" id="KW-1185">Reference proteome</keyword>
<dbReference type="InterPro" id="IPR004812">
    <property type="entry name" value="Efflux_drug-R_Bcr/CmlA"/>
</dbReference>
<dbReference type="Pfam" id="PF07690">
    <property type="entry name" value="MFS_1"/>
    <property type="match status" value="1"/>
</dbReference>
<dbReference type="RefSeq" id="WP_213170010.1">
    <property type="nucleotide sequence ID" value="NZ_CP070496.1"/>
</dbReference>
<dbReference type="InterPro" id="IPR005829">
    <property type="entry name" value="Sugar_transporter_CS"/>
</dbReference>
<feature type="transmembrane region" description="Helical" evidence="8">
    <location>
        <begin position="268"/>
        <end position="290"/>
    </location>
</feature>
<feature type="transmembrane region" description="Helical" evidence="8">
    <location>
        <begin position="22"/>
        <end position="40"/>
    </location>
</feature>
<name>A0A895XJM1_9ACTN</name>
<dbReference type="AlphaFoldDB" id="A0A895XJM1"/>
<evidence type="ECO:0000256" key="2">
    <source>
        <dbReference type="ARBA" id="ARBA00006236"/>
    </source>
</evidence>
<keyword evidence="4" id="KW-1003">Cell membrane</keyword>
<dbReference type="GO" id="GO:0005886">
    <property type="term" value="C:plasma membrane"/>
    <property type="evidence" value="ECO:0007669"/>
    <property type="project" value="UniProtKB-SubCell"/>
</dbReference>
<dbReference type="NCBIfam" id="TIGR00710">
    <property type="entry name" value="efflux_Bcr_CflA"/>
    <property type="match status" value="1"/>
</dbReference>
<dbReference type="InterPro" id="IPR020846">
    <property type="entry name" value="MFS_dom"/>
</dbReference>
<feature type="transmembrane region" description="Helical" evidence="8">
    <location>
        <begin position="390"/>
        <end position="410"/>
    </location>
</feature>
<dbReference type="GO" id="GO:1990961">
    <property type="term" value="P:xenobiotic detoxification by transmembrane export across the plasma membrane"/>
    <property type="evidence" value="ECO:0007669"/>
    <property type="project" value="InterPro"/>
</dbReference>
<feature type="transmembrane region" description="Helical" evidence="8">
    <location>
        <begin position="321"/>
        <end position="343"/>
    </location>
</feature>
<evidence type="ECO:0000256" key="1">
    <source>
        <dbReference type="ARBA" id="ARBA00004651"/>
    </source>
</evidence>
<keyword evidence="5 8" id="KW-0812">Transmembrane</keyword>
<feature type="transmembrane region" description="Helical" evidence="8">
    <location>
        <begin position="150"/>
        <end position="168"/>
    </location>
</feature>
<evidence type="ECO:0000256" key="3">
    <source>
        <dbReference type="ARBA" id="ARBA00022448"/>
    </source>
</evidence>
<protein>
    <submittedName>
        <fullName evidence="10">Multidrug effflux MFS transporter</fullName>
    </submittedName>
</protein>
<dbReference type="Proteomes" id="UP000662939">
    <property type="component" value="Chromosome"/>
</dbReference>
<feature type="transmembrane region" description="Helical" evidence="8">
    <location>
        <begin position="92"/>
        <end position="111"/>
    </location>
</feature>
<comment type="similarity">
    <text evidence="2">Belongs to the major facilitator superfamily. Bcr/CmlA family.</text>
</comment>
<evidence type="ECO:0000256" key="4">
    <source>
        <dbReference type="ARBA" id="ARBA00022475"/>
    </source>
</evidence>
<feature type="transmembrane region" description="Helical" evidence="8">
    <location>
        <begin position="297"/>
        <end position="315"/>
    </location>
</feature>